<organism evidence="2 3">
    <name type="scientific">Ramazzottius varieornatus</name>
    <name type="common">Water bear</name>
    <name type="synonym">Tardigrade</name>
    <dbReference type="NCBI Taxonomy" id="947166"/>
    <lineage>
        <taxon>Eukaryota</taxon>
        <taxon>Metazoa</taxon>
        <taxon>Ecdysozoa</taxon>
        <taxon>Tardigrada</taxon>
        <taxon>Eutardigrada</taxon>
        <taxon>Parachela</taxon>
        <taxon>Hypsibioidea</taxon>
        <taxon>Ramazzottiidae</taxon>
        <taxon>Ramazzottius</taxon>
    </lineage>
</organism>
<dbReference type="AlphaFoldDB" id="A0A1D1VH45"/>
<proteinExistence type="predicted"/>
<dbReference type="EMBL" id="BDGG01000006">
    <property type="protein sequence ID" value="GAV00241.1"/>
    <property type="molecule type" value="Genomic_DNA"/>
</dbReference>
<evidence type="ECO:0000313" key="2">
    <source>
        <dbReference type="EMBL" id="GAV00241.1"/>
    </source>
</evidence>
<dbReference type="Proteomes" id="UP000186922">
    <property type="component" value="Unassembled WGS sequence"/>
</dbReference>
<reference evidence="2 3" key="1">
    <citation type="journal article" date="2016" name="Nat. Commun.">
        <title>Extremotolerant tardigrade genome and improved radiotolerance of human cultured cells by tardigrade-unique protein.</title>
        <authorList>
            <person name="Hashimoto T."/>
            <person name="Horikawa D.D."/>
            <person name="Saito Y."/>
            <person name="Kuwahara H."/>
            <person name="Kozuka-Hata H."/>
            <person name="Shin-I T."/>
            <person name="Minakuchi Y."/>
            <person name="Ohishi K."/>
            <person name="Motoyama A."/>
            <person name="Aizu T."/>
            <person name="Enomoto A."/>
            <person name="Kondo K."/>
            <person name="Tanaka S."/>
            <person name="Hara Y."/>
            <person name="Koshikawa S."/>
            <person name="Sagara H."/>
            <person name="Miura T."/>
            <person name="Yokobori S."/>
            <person name="Miyagawa K."/>
            <person name="Suzuki Y."/>
            <person name="Kubo T."/>
            <person name="Oyama M."/>
            <person name="Kohara Y."/>
            <person name="Fujiyama A."/>
            <person name="Arakawa K."/>
            <person name="Katayama T."/>
            <person name="Toyoda A."/>
            <person name="Kunieda T."/>
        </authorList>
    </citation>
    <scope>NUCLEOTIDE SEQUENCE [LARGE SCALE GENOMIC DNA]</scope>
    <source>
        <strain evidence="2 3">YOKOZUNA-1</strain>
    </source>
</reference>
<gene>
    <name evidence="2" type="primary">RvY_11123-1</name>
    <name evidence="2" type="synonym">RvY_11123.1</name>
    <name evidence="2" type="ORF">RvY_11123</name>
</gene>
<comment type="caution">
    <text evidence="2">The sequence shown here is derived from an EMBL/GenBank/DDBJ whole genome shotgun (WGS) entry which is preliminary data.</text>
</comment>
<accession>A0A1D1VH45</accession>
<name>A0A1D1VH45_RAMVA</name>
<feature type="compositionally biased region" description="Low complexity" evidence="1">
    <location>
        <begin position="30"/>
        <end position="57"/>
    </location>
</feature>
<sequence>MAKVDGSKGQSQMGRDQRRATLARSAGKVAASQPPSSAKAAKSASSSHVSPSESAAKTLASGIREFWYIL</sequence>
<evidence type="ECO:0000256" key="1">
    <source>
        <dbReference type="SAM" id="MobiDB-lite"/>
    </source>
</evidence>
<feature type="region of interest" description="Disordered" evidence="1">
    <location>
        <begin position="1"/>
        <end position="57"/>
    </location>
</feature>
<keyword evidence="3" id="KW-1185">Reference proteome</keyword>
<protein>
    <submittedName>
        <fullName evidence="2">Uncharacterized protein</fullName>
    </submittedName>
</protein>
<evidence type="ECO:0000313" key="3">
    <source>
        <dbReference type="Proteomes" id="UP000186922"/>
    </source>
</evidence>